<evidence type="ECO:0000259" key="1">
    <source>
        <dbReference type="Pfam" id="PF13175"/>
    </source>
</evidence>
<proteinExistence type="predicted"/>
<dbReference type="STRING" id="927665.HMPREF1535_04275"/>
<reference evidence="2 3" key="1">
    <citation type="submission" date="2013-04" db="EMBL/GenBank/DDBJ databases">
        <title>The Genome Sequence of Parabacteroides goldsteinii DSM 19448.</title>
        <authorList>
            <consortium name="The Broad Institute Genomics Platform"/>
            <person name="Earl A."/>
            <person name="Ward D."/>
            <person name="Feldgarden M."/>
            <person name="Gevers D."/>
            <person name="Martens E."/>
            <person name="Sakamoto M."/>
            <person name="Benno Y."/>
            <person name="Song Y."/>
            <person name="Liu C."/>
            <person name="Lee J."/>
            <person name="Bolanos M."/>
            <person name="Vaisanen M.L."/>
            <person name="Finegold S.M."/>
            <person name="Walker B."/>
            <person name="Young S."/>
            <person name="Zeng Q."/>
            <person name="Gargeya S."/>
            <person name="Fitzgerald M."/>
            <person name="Haas B."/>
            <person name="Abouelleil A."/>
            <person name="Allen A.W."/>
            <person name="Alvarado L."/>
            <person name="Arachchi H.M."/>
            <person name="Berlin A.M."/>
            <person name="Chapman S.B."/>
            <person name="Gainer-Dewar J."/>
            <person name="Goldberg J."/>
            <person name="Griggs A."/>
            <person name="Gujja S."/>
            <person name="Hansen M."/>
            <person name="Howarth C."/>
            <person name="Imamovic A."/>
            <person name="Ireland A."/>
            <person name="Larimer J."/>
            <person name="McCowan C."/>
            <person name="Murphy C."/>
            <person name="Pearson M."/>
            <person name="Poon T.W."/>
            <person name="Priest M."/>
            <person name="Roberts A."/>
            <person name="Saif S."/>
            <person name="Shea T."/>
            <person name="Sisk P."/>
            <person name="Sykes S."/>
            <person name="Wortman J."/>
            <person name="Nusbaum C."/>
            <person name="Birren B."/>
        </authorList>
    </citation>
    <scope>NUCLEOTIDE SEQUENCE [LARGE SCALE GENOMIC DNA]</scope>
    <source>
        <strain evidence="2 3">DSM 19448</strain>
    </source>
</reference>
<dbReference type="SUPFAM" id="SSF52540">
    <property type="entry name" value="P-loop containing nucleoside triphosphate hydrolases"/>
    <property type="match status" value="1"/>
</dbReference>
<dbReference type="PANTHER" id="PTHR43581:SF2">
    <property type="entry name" value="EXCINUCLEASE ATPASE SUBUNIT"/>
    <property type="match status" value="1"/>
</dbReference>
<dbReference type="Proteomes" id="UP000033047">
    <property type="component" value="Unassembled WGS sequence"/>
</dbReference>
<feature type="domain" description="Endonuclease GajA/Old nuclease/RecF-like AAA" evidence="1">
    <location>
        <begin position="252"/>
        <end position="335"/>
    </location>
</feature>
<dbReference type="GO" id="GO:0004797">
    <property type="term" value="F:thymidine kinase activity"/>
    <property type="evidence" value="ECO:0007669"/>
    <property type="project" value="InterPro"/>
</dbReference>
<dbReference type="PROSITE" id="PS00603">
    <property type="entry name" value="TK_CELLULAR_TYPE"/>
    <property type="match status" value="1"/>
</dbReference>
<organism evidence="2 3">
    <name type="scientific">Parabacteroides goldsteinii DSM 19448 = WAL 12034</name>
    <dbReference type="NCBI Taxonomy" id="927665"/>
    <lineage>
        <taxon>Bacteria</taxon>
        <taxon>Pseudomonadati</taxon>
        <taxon>Bacteroidota</taxon>
        <taxon>Bacteroidia</taxon>
        <taxon>Bacteroidales</taxon>
        <taxon>Tannerellaceae</taxon>
        <taxon>Parabacteroides</taxon>
    </lineage>
</organism>
<dbReference type="Pfam" id="PF13175">
    <property type="entry name" value="AAA_15"/>
    <property type="match status" value="1"/>
</dbReference>
<dbReference type="EMBL" id="AQHV01000023">
    <property type="protein sequence ID" value="KKB48049.1"/>
    <property type="molecule type" value="Genomic_DNA"/>
</dbReference>
<evidence type="ECO:0000313" key="2">
    <source>
        <dbReference type="EMBL" id="KKB48049.1"/>
    </source>
</evidence>
<name>A0A0F5IR67_9BACT</name>
<comment type="caution">
    <text evidence="2">The sequence shown here is derived from an EMBL/GenBank/DDBJ whole genome shotgun (WGS) entry which is preliminary data.</text>
</comment>
<dbReference type="HOGENOM" id="CLU_650287_0_0_10"/>
<dbReference type="Gene3D" id="3.40.50.300">
    <property type="entry name" value="P-loop containing nucleotide triphosphate hydrolases"/>
    <property type="match status" value="1"/>
</dbReference>
<dbReference type="InterPro" id="IPR020633">
    <property type="entry name" value="Thymidine_kinase_CS"/>
</dbReference>
<accession>A0A0F5IR67</accession>
<dbReference type="PATRIC" id="fig|927665.4.peg.4389"/>
<evidence type="ECO:0000313" key="3">
    <source>
        <dbReference type="Proteomes" id="UP000033047"/>
    </source>
</evidence>
<gene>
    <name evidence="2" type="ORF">HMPREF1535_04275</name>
</gene>
<protein>
    <recommendedName>
        <fullName evidence="1">Endonuclease GajA/Old nuclease/RecF-like AAA domain-containing protein</fullName>
    </recommendedName>
</protein>
<dbReference type="GO" id="GO:0005524">
    <property type="term" value="F:ATP binding"/>
    <property type="evidence" value="ECO:0007669"/>
    <property type="project" value="InterPro"/>
</dbReference>
<dbReference type="InterPro" id="IPR041685">
    <property type="entry name" value="AAA_GajA/Old/RecF-like"/>
</dbReference>
<sequence length="432" mass="49770">MNSSIEIYIEQFGPIRDSRIELKPFMVFSGESGTGKSYTALLVHYIYKVLCDNEKFDFFVQNGVSYDKHKEQLPDANQGFLYEFTLQEFEAWCSQSVIKYVGKMVGNYSLTGKVSIKFNGLPTDSYRFSYTKEVLERDGEMIYYDTVLMNNGLPLRLPYNSTGWNGVPYAILFTEYIKSIFGISQNDTFLLPPSRGGIVCLNDIGRNALTGMYQEFMWNLSELKAVEPKSETNDEDYSALSRELIDGKINFRNNDLYYEQQSNNEIPIMASAASIKELAPFVIMLQKGLVGLYSIMFEEPETNLHPELQIKVADILAQLLHTKCRFQVTTHSDYFLRRINDLLRLDLLKKKCGKDEYETFCREHHYNPEVTIPAKLVNAYYFKRNSDKTVRVVLQDPTSGIPFDTFRSVLDNQLTDSSFVYDKICELDETAD</sequence>
<dbReference type="InterPro" id="IPR051396">
    <property type="entry name" value="Bact_Antivir_Def_Nuclease"/>
</dbReference>
<dbReference type="InterPro" id="IPR027417">
    <property type="entry name" value="P-loop_NTPase"/>
</dbReference>
<dbReference type="PANTHER" id="PTHR43581">
    <property type="entry name" value="ATP/GTP PHOSPHATASE"/>
    <property type="match status" value="1"/>
</dbReference>
<dbReference type="RefSeq" id="WP_046147355.1">
    <property type="nucleotide sequence ID" value="NZ_KQ033913.1"/>
</dbReference>
<dbReference type="AlphaFoldDB" id="A0A0F5IR67"/>